<evidence type="ECO:0000256" key="1">
    <source>
        <dbReference type="SAM" id="MobiDB-lite"/>
    </source>
</evidence>
<dbReference type="Proteomes" id="UP000326757">
    <property type="component" value="Unassembled WGS sequence"/>
</dbReference>
<dbReference type="OrthoDB" id="3505637at2759"/>
<dbReference type="AlphaFoldDB" id="A0A5N6K0E3"/>
<comment type="caution">
    <text evidence="2">The sequence shown here is derived from an EMBL/GenBank/DDBJ whole genome shotgun (WGS) entry which is preliminary data.</text>
</comment>
<sequence>MVQGARTSVDPVQYGNKSDEEAVRIRNHNVQPRALAAELVTGCSGHSFGSIYCKLPSKKKRPLALNRSRGGKSSSSSSSTCPDEGSISSFAGNSSNQQKVGPWEDADAIPWRSRHRSARKHISKGSNVAGPLSPVRKDLFEGKPVPIESLQPSSRRPRKSIVKNSSYRMETEYLPSSATHASFGFANSNNIILTQLPEKIKDGIRTIVEKGWELGIEREGTCHDKERYFFKLKRKPFSSGNVYAVTRLTRNIIAYLASEGWMAQPVSSILSPYDSLNFRKCSKPLPKCYWLALAYGYSGKWYVRDQFNVLGGADELIDTIRLTIQEMNLVSQVKKECVAGDNNWHQFYLKGTFHRTGSWARKKIMFLRVMERLEERGWSVYVGYHRTYYGDTYDEKKVGTWICMKSHEWTPKNPVKVSWAD</sequence>
<keyword evidence="3" id="KW-1185">Reference proteome</keyword>
<dbReference type="EMBL" id="VIGI01000010">
    <property type="protein sequence ID" value="KAB8295243.1"/>
    <property type="molecule type" value="Genomic_DNA"/>
</dbReference>
<accession>A0A5N6K0E3</accession>
<evidence type="ECO:0000313" key="3">
    <source>
        <dbReference type="Proteomes" id="UP000326757"/>
    </source>
</evidence>
<proteinExistence type="predicted"/>
<feature type="compositionally biased region" description="Polar residues" evidence="1">
    <location>
        <begin position="86"/>
        <end position="99"/>
    </location>
</feature>
<protein>
    <submittedName>
        <fullName evidence="2">Uncharacterized protein</fullName>
    </submittedName>
</protein>
<feature type="region of interest" description="Disordered" evidence="1">
    <location>
        <begin position="62"/>
        <end position="162"/>
    </location>
</feature>
<gene>
    <name evidence="2" type="ORF">EYC80_007157</name>
</gene>
<reference evidence="2 3" key="1">
    <citation type="submission" date="2019-06" db="EMBL/GenBank/DDBJ databases">
        <title>Genome Sequence of the Brown Rot Fungal Pathogen Monilinia laxa.</title>
        <authorList>
            <person name="De Miccolis Angelini R.M."/>
            <person name="Landi L."/>
            <person name="Abate D."/>
            <person name="Pollastro S."/>
            <person name="Romanazzi G."/>
            <person name="Faretra F."/>
        </authorList>
    </citation>
    <scope>NUCLEOTIDE SEQUENCE [LARGE SCALE GENOMIC DNA]</scope>
    <source>
        <strain evidence="2 3">Mlax316</strain>
    </source>
</reference>
<feature type="region of interest" description="Disordered" evidence="1">
    <location>
        <begin position="1"/>
        <end position="21"/>
    </location>
</feature>
<feature type="compositionally biased region" description="Basic residues" evidence="1">
    <location>
        <begin position="112"/>
        <end position="123"/>
    </location>
</feature>
<evidence type="ECO:0000313" key="2">
    <source>
        <dbReference type="EMBL" id="KAB8295243.1"/>
    </source>
</evidence>
<name>A0A5N6K0E3_MONLA</name>
<organism evidence="2 3">
    <name type="scientific">Monilinia laxa</name>
    <name type="common">Brown rot fungus</name>
    <name type="synonym">Sclerotinia laxa</name>
    <dbReference type="NCBI Taxonomy" id="61186"/>
    <lineage>
        <taxon>Eukaryota</taxon>
        <taxon>Fungi</taxon>
        <taxon>Dikarya</taxon>
        <taxon>Ascomycota</taxon>
        <taxon>Pezizomycotina</taxon>
        <taxon>Leotiomycetes</taxon>
        <taxon>Helotiales</taxon>
        <taxon>Sclerotiniaceae</taxon>
        <taxon>Monilinia</taxon>
    </lineage>
</organism>